<evidence type="ECO:0000256" key="5">
    <source>
        <dbReference type="ARBA" id="ARBA00022833"/>
    </source>
</evidence>
<evidence type="ECO:0000256" key="7">
    <source>
        <dbReference type="SAM" id="MobiDB-lite"/>
    </source>
</evidence>
<keyword evidence="4" id="KW-0378">Hydrolase</keyword>
<evidence type="ECO:0000313" key="9">
    <source>
        <dbReference type="EMBL" id="CAB4593328.1"/>
    </source>
</evidence>
<dbReference type="PROSITE" id="PS51257">
    <property type="entry name" value="PROKAR_LIPOPROTEIN"/>
    <property type="match status" value="1"/>
</dbReference>
<evidence type="ECO:0000259" key="8">
    <source>
        <dbReference type="PROSITE" id="PS52035"/>
    </source>
</evidence>
<feature type="region of interest" description="Disordered" evidence="7">
    <location>
        <begin position="28"/>
        <end position="59"/>
    </location>
</feature>
<dbReference type="Gene3D" id="3.40.630.10">
    <property type="entry name" value="Zn peptidases"/>
    <property type="match status" value="1"/>
</dbReference>
<evidence type="ECO:0000256" key="3">
    <source>
        <dbReference type="ARBA" id="ARBA00022670"/>
    </source>
</evidence>
<evidence type="ECO:0000256" key="2">
    <source>
        <dbReference type="ARBA" id="ARBA00005988"/>
    </source>
</evidence>
<sequence>MKMWRTLVIGLFMTGGIIGCADETVVAPSSTMSPATTSTTTTSTTTSTTSTTTTLPPTETTFSVGTSVQGVSIDVIHRLDTAGARMPADDPERVVVLVVGVIHGDEQAGLEVIDHLRTMAPGDIPANVDLFLMPALNVDGLAMNQRHNANGVDLNRNFPYEWGPIAQPGNWQYAGPSSASEPETQVMVSYVEQLRPDLTVWFHQDAFSIAPSTGPDKLVREEYARLTGLPLEGVPGGTYTGVAATWQRRTYPDDTTFIVELGGSLAPGEALTHARAILSVSQILP</sequence>
<dbReference type="GO" id="GO:0006508">
    <property type="term" value="P:proteolysis"/>
    <property type="evidence" value="ECO:0007669"/>
    <property type="project" value="UniProtKB-KW"/>
</dbReference>
<comment type="similarity">
    <text evidence="2">Belongs to the peptidase M14 family.</text>
</comment>
<dbReference type="SMART" id="SM00631">
    <property type="entry name" value="Zn_pept"/>
    <property type="match status" value="1"/>
</dbReference>
<dbReference type="Pfam" id="PF00246">
    <property type="entry name" value="Peptidase_M14"/>
    <property type="match status" value="1"/>
</dbReference>
<comment type="cofactor">
    <cofactor evidence="1">
        <name>Zn(2+)</name>
        <dbReference type="ChEBI" id="CHEBI:29105"/>
    </cofactor>
</comment>
<dbReference type="AlphaFoldDB" id="A0A6J6G954"/>
<dbReference type="InterPro" id="IPR000834">
    <property type="entry name" value="Peptidase_M14"/>
</dbReference>
<proteinExistence type="inferred from homology"/>
<protein>
    <submittedName>
        <fullName evidence="9">Unannotated protein</fullName>
    </submittedName>
</protein>
<name>A0A6J6G954_9ZZZZ</name>
<dbReference type="GO" id="GO:0008270">
    <property type="term" value="F:zinc ion binding"/>
    <property type="evidence" value="ECO:0007669"/>
    <property type="project" value="InterPro"/>
</dbReference>
<dbReference type="GO" id="GO:0004181">
    <property type="term" value="F:metallocarboxypeptidase activity"/>
    <property type="evidence" value="ECO:0007669"/>
    <property type="project" value="InterPro"/>
</dbReference>
<dbReference type="PANTHER" id="PTHR11705:SF143">
    <property type="entry name" value="SLL0236 PROTEIN"/>
    <property type="match status" value="1"/>
</dbReference>
<gene>
    <name evidence="9" type="ORF">UFOPK1722_01751</name>
</gene>
<reference evidence="9" key="1">
    <citation type="submission" date="2020-05" db="EMBL/GenBank/DDBJ databases">
        <authorList>
            <person name="Chiriac C."/>
            <person name="Salcher M."/>
            <person name="Ghai R."/>
            <person name="Kavagutti S V."/>
        </authorList>
    </citation>
    <scope>NUCLEOTIDE SEQUENCE</scope>
</reference>
<dbReference type="SUPFAM" id="SSF53187">
    <property type="entry name" value="Zn-dependent exopeptidases"/>
    <property type="match status" value="1"/>
</dbReference>
<evidence type="ECO:0000256" key="6">
    <source>
        <dbReference type="ARBA" id="ARBA00023049"/>
    </source>
</evidence>
<evidence type="ECO:0000256" key="1">
    <source>
        <dbReference type="ARBA" id="ARBA00001947"/>
    </source>
</evidence>
<dbReference type="GO" id="GO:0005615">
    <property type="term" value="C:extracellular space"/>
    <property type="evidence" value="ECO:0007669"/>
    <property type="project" value="TreeGrafter"/>
</dbReference>
<feature type="domain" description="Peptidase M14" evidence="8">
    <location>
        <begin position="38"/>
        <end position="285"/>
    </location>
</feature>
<organism evidence="9">
    <name type="scientific">freshwater metagenome</name>
    <dbReference type="NCBI Taxonomy" id="449393"/>
    <lineage>
        <taxon>unclassified sequences</taxon>
        <taxon>metagenomes</taxon>
        <taxon>ecological metagenomes</taxon>
    </lineage>
</organism>
<evidence type="ECO:0000256" key="4">
    <source>
        <dbReference type="ARBA" id="ARBA00022801"/>
    </source>
</evidence>
<accession>A0A6J6G954</accession>
<keyword evidence="5" id="KW-0862">Zinc</keyword>
<keyword evidence="3" id="KW-0645">Protease</keyword>
<dbReference type="PROSITE" id="PS52035">
    <property type="entry name" value="PEPTIDASE_M14"/>
    <property type="match status" value="1"/>
</dbReference>
<keyword evidence="6" id="KW-0482">Metalloprotease</keyword>
<dbReference type="EMBL" id="CAEZTS010000204">
    <property type="protein sequence ID" value="CAB4593328.1"/>
    <property type="molecule type" value="Genomic_DNA"/>
</dbReference>
<dbReference type="PANTHER" id="PTHR11705">
    <property type="entry name" value="PROTEASE FAMILY M14 CARBOXYPEPTIDASE A,B"/>
    <property type="match status" value="1"/>
</dbReference>